<proteinExistence type="predicted"/>
<keyword evidence="2" id="KW-1185">Reference proteome</keyword>
<dbReference type="Proteomes" id="UP000579647">
    <property type="component" value="Unassembled WGS sequence"/>
</dbReference>
<sequence>MILLPAHAGMDPVCCRRAAMDDPAPRARGDGPVRLKGTPMTMDCSPRTLGCFIPI</sequence>
<accession>A0A840W1D4</accession>
<evidence type="ECO:0000313" key="2">
    <source>
        <dbReference type="Proteomes" id="UP000579647"/>
    </source>
</evidence>
<dbReference type="AlphaFoldDB" id="A0A840W1D4"/>
<gene>
    <name evidence="1" type="ORF">HNR07_000220</name>
</gene>
<organism evidence="1 2">
    <name type="scientific">Nocardiopsis metallicus</name>
    <dbReference type="NCBI Taxonomy" id="179819"/>
    <lineage>
        <taxon>Bacteria</taxon>
        <taxon>Bacillati</taxon>
        <taxon>Actinomycetota</taxon>
        <taxon>Actinomycetes</taxon>
        <taxon>Streptosporangiales</taxon>
        <taxon>Nocardiopsidaceae</taxon>
        <taxon>Nocardiopsis</taxon>
    </lineage>
</organism>
<protein>
    <submittedName>
        <fullName evidence="1">Uncharacterized protein</fullName>
    </submittedName>
</protein>
<evidence type="ECO:0000313" key="1">
    <source>
        <dbReference type="EMBL" id="MBB5489083.1"/>
    </source>
</evidence>
<dbReference type="EMBL" id="JACHDO010000001">
    <property type="protein sequence ID" value="MBB5489083.1"/>
    <property type="molecule type" value="Genomic_DNA"/>
</dbReference>
<name>A0A840W1D4_9ACTN</name>
<reference evidence="1 2" key="1">
    <citation type="submission" date="2020-08" db="EMBL/GenBank/DDBJ databases">
        <title>Sequencing the genomes of 1000 actinobacteria strains.</title>
        <authorList>
            <person name="Klenk H.-P."/>
        </authorList>
    </citation>
    <scope>NUCLEOTIDE SEQUENCE [LARGE SCALE GENOMIC DNA]</scope>
    <source>
        <strain evidence="1 2">DSM 44598</strain>
    </source>
</reference>
<comment type="caution">
    <text evidence="1">The sequence shown here is derived from an EMBL/GenBank/DDBJ whole genome shotgun (WGS) entry which is preliminary data.</text>
</comment>